<dbReference type="PANTHER" id="PTHR47053">
    <property type="entry name" value="MUREIN DD-ENDOPEPTIDASE MEPH-RELATED"/>
    <property type="match status" value="1"/>
</dbReference>
<dbReference type="InterPro" id="IPR000064">
    <property type="entry name" value="NLP_P60_dom"/>
</dbReference>
<accession>A0A4R6BVV9</accession>
<dbReference type="EMBL" id="SCWB01000005">
    <property type="protein sequence ID" value="TDM12305.1"/>
    <property type="molecule type" value="Genomic_DNA"/>
</dbReference>
<evidence type="ECO:0000259" key="6">
    <source>
        <dbReference type="PROSITE" id="PS51935"/>
    </source>
</evidence>
<dbReference type="AlphaFoldDB" id="A0A4R6BVV9"/>
<dbReference type="OrthoDB" id="9813368at2"/>
<dbReference type="PANTHER" id="PTHR47053:SF1">
    <property type="entry name" value="MUREIN DD-ENDOPEPTIDASE MEPH-RELATED"/>
    <property type="match status" value="1"/>
</dbReference>
<sequence length="205" mass="20726">MITLTTLASLSALGTNHADAAAHGNGNAVSTSAVTTSYAYTTTAPTASYTATAPALSNTVTNNTASNQFASSPAVRTMDQTVVAKKAVATASVYNNIAALANSMAASRTYVYGGNTATQVDCSSFAQQVLAALGKSVPRTTYAQMAAGTPVSAPQPGDLVFFNGGSHVGVYIGGGQMVDALNPAEGVGQRPVSYVSGSITGYYRY</sequence>
<keyword evidence="8" id="KW-1185">Reference proteome</keyword>
<evidence type="ECO:0000256" key="1">
    <source>
        <dbReference type="ARBA" id="ARBA00007074"/>
    </source>
</evidence>
<dbReference type="GO" id="GO:0008234">
    <property type="term" value="F:cysteine-type peptidase activity"/>
    <property type="evidence" value="ECO:0007669"/>
    <property type="project" value="UniProtKB-KW"/>
</dbReference>
<evidence type="ECO:0000256" key="3">
    <source>
        <dbReference type="ARBA" id="ARBA00022801"/>
    </source>
</evidence>
<dbReference type="InterPro" id="IPR038765">
    <property type="entry name" value="Papain-like_cys_pep_sf"/>
</dbReference>
<comment type="caution">
    <text evidence="7">The sequence shown here is derived from an EMBL/GenBank/DDBJ whole genome shotgun (WGS) entry which is preliminary data.</text>
</comment>
<comment type="similarity">
    <text evidence="1">Belongs to the peptidase C40 family.</text>
</comment>
<evidence type="ECO:0000256" key="4">
    <source>
        <dbReference type="ARBA" id="ARBA00022807"/>
    </source>
</evidence>
<feature type="chain" id="PRO_5020338334" evidence="5">
    <location>
        <begin position="21"/>
        <end position="205"/>
    </location>
</feature>
<dbReference type="PROSITE" id="PS51935">
    <property type="entry name" value="NLPC_P60"/>
    <property type="match status" value="1"/>
</dbReference>
<protein>
    <submittedName>
        <fullName evidence="7">NlpC/P60 family protein</fullName>
    </submittedName>
</protein>
<reference evidence="7 8" key="1">
    <citation type="submission" date="2019-01" db="EMBL/GenBank/DDBJ databases">
        <title>Draft genome sequences of the type strains of six Macrococcus species.</title>
        <authorList>
            <person name="Mazhar S."/>
            <person name="Altermann E."/>
            <person name="Hill C."/>
            <person name="Mcauliffe O."/>
        </authorList>
    </citation>
    <scope>NUCLEOTIDE SEQUENCE [LARGE SCALE GENOMIC DNA]</scope>
    <source>
        <strain evidence="7 8">CCM4815</strain>
    </source>
</reference>
<gene>
    <name evidence="7" type="ORF">ERX29_04225</name>
</gene>
<dbReference type="SUPFAM" id="SSF54001">
    <property type="entry name" value="Cysteine proteinases"/>
    <property type="match status" value="1"/>
</dbReference>
<proteinExistence type="inferred from homology"/>
<keyword evidence="4" id="KW-0788">Thiol protease</keyword>
<keyword evidence="5" id="KW-0732">Signal</keyword>
<dbReference type="Gene3D" id="3.90.1720.10">
    <property type="entry name" value="endopeptidase domain like (from Nostoc punctiforme)"/>
    <property type="match status" value="1"/>
</dbReference>
<dbReference type="Proteomes" id="UP000294802">
    <property type="component" value="Unassembled WGS sequence"/>
</dbReference>
<keyword evidence="3" id="KW-0378">Hydrolase</keyword>
<name>A0A4R6BVV9_9STAP</name>
<organism evidence="7 8">
    <name type="scientific">Macrococcus lamae</name>
    <dbReference type="NCBI Taxonomy" id="198484"/>
    <lineage>
        <taxon>Bacteria</taxon>
        <taxon>Bacillati</taxon>
        <taxon>Bacillota</taxon>
        <taxon>Bacilli</taxon>
        <taxon>Bacillales</taxon>
        <taxon>Staphylococcaceae</taxon>
        <taxon>Macrococcus</taxon>
    </lineage>
</organism>
<dbReference type="Pfam" id="PF00877">
    <property type="entry name" value="NLPC_P60"/>
    <property type="match status" value="1"/>
</dbReference>
<evidence type="ECO:0000256" key="5">
    <source>
        <dbReference type="SAM" id="SignalP"/>
    </source>
</evidence>
<keyword evidence="2" id="KW-0645">Protease</keyword>
<evidence type="ECO:0000313" key="7">
    <source>
        <dbReference type="EMBL" id="TDM12305.1"/>
    </source>
</evidence>
<dbReference type="GO" id="GO:0006508">
    <property type="term" value="P:proteolysis"/>
    <property type="evidence" value="ECO:0007669"/>
    <property type="project" value="UniProtKB-KW"/>
</dbReference>
<feature type="domain" description="NlpC/P60" evidence="6">
    <location>
        <begin position="91"/>
        <end position="205"/>
    </location>
</feature>
<feature type="signal peptide" evidence="5">
    <location>
        <begin position="1"/>
        <end position="20"/>
    </location>
</feature>
<evidence type="ECO:0000256" key="2">
    <source>
        <dbReference type="ARBA" id="ARBA00022670"/>
    </source>
</evidence>
<evidence type="ECO:0000313" key="8">
    <source>
        <dbReference type="Proteomes" id="UP000294802"/>
    </source>
</evidence>
<dbReference type="InterPro" id="IPR051202">
    <property type="entry name" value="Peptidase_C40"/>
</dbReference>